<evidence type="ECO:0000313" key="1">
    <source>
        <dbReference type="EMBL" id="HFI90474.1"/>
    </source>
</evidence>
<dbReference type="EMBL" id="DSUJ01000008">
    <property type="protein sequence ID" value="HFI90474.1"/>
    <property type="molecule type" value="Genomic_DNA"/>
</dbReference>
<reference evidence="1" key="1">
    <citation type="journal article" date="2020" name="mSystems">
        <title>Genome- and Community-Level Interaction Insights into Carbon Utilization and Element Cycling Functions of Hydrothermarchaeota in Hydrothermal Sediment.</title>
        <authorList>
            <person name="Zhou Z."/>
            <person name="Liu Y."/>
            <person name="Xu W."/>
            <person name="Pan J."/>
            <person name="Luo Z.H."/>
            <person name="Li M."/>
        </authorList>
    </citation>
    <scope>NUCLEOTIDE SEQUENCE [LARGE SCALE GENOMIC DNA]</scope>
    <source>
        <strain evidence="1">SpSt-479</strain>
    </source>
</reference>
<protein>
    <submittedName>
        <fullName evidence="1">Uncharacterized protein</fullName>
    </submittedName>
</protein>
<name>A0A7V2ZI71_9BACT</name>
<gene>
    <name evidence="1" type="ORF">ENS31_02960</name>
</gene>
<comment type="caution">
    <text evidence="1">The sequence shown here is derived from an EMBL/GenBank/DDBJ whole genome shotgun (WGS) entry which is preliminary data.</text>
</comment>
<dbReference type="AlphaFoldDB" id="A0A7V2ZI71"/>
<sequence length="217" mass="25664">MTKIILLRGNNDEINHFVSQLYNDKKFMNRLIKYAEMKMRKSGFKNNSLNGREAEDFIQDAYLKIVEGKRYFSGTTVDELVEFFKDVISSLISNEIKKVKVKQYGKDEFGEYKKSIPKFEHFDISEENEFENIVFTNENKLNDIIFEEDMKRIIEKLIKDGDYTALSILKYRINGTSNLYKIISKEYNIPIKEVYNANKRLKRIAENVMGIRYKRAA</sequence>
<accession>A0A7V2ZI71</accession>
<organism evidence="1">
    <name type="scientific">Ignavibacterium album</name>
    <dbReference type="NCBI Taxonomy" id="591197"/>
    <lineage>
        <taxon>Bacteria</taxon>
        <taxon>Pseudomonadati</taxon>
        <taxon>Ignavibacteriota</taxon>
        <taxon>Ignavibacteria</taxon>
        <taxon>Ignavibacteriales</taxon>
        <taxon>Ignavibacteriaceae</taxon>
        <taxon>Ignavibacterium</taxon>
    </lineage>
</organism>
<proteinExistence type="predicted"/>